<evidence type="ECO:0000313" key="3">
    <source>
        <dbReference type="Proteomes" id="UP000537141"/>
    </source>
</evidence>
<keyword evidence="1" id="KW-1133">Transmembrane helix</keyword>
<accession>A0A7X0NGN4</accession>
<keyword evidence="1" id="KW-0472">Membrane</keyword>
<feature type="transmembrane region" description="Helical" evidence="1">
    <location>
        <begin position="61"/>
        <end position="87"/>
    </location>
</feature>
<dbReference type="RefSeq" id="WP_184423846.1">
    <property type="nucleotide sequence ID" value="NZ_BAABLB010000049.1"/>
</dbReference>
<sequence>MHYLNQIKQRFGIPLIPGITTLIVFSVCVSFALYAISIMFGVNDVISIQASYLGLFDESPFLQGVSLFSVALISLLLWIEFGLSYLLKKFP</sequence>
<reference evidence="2 3" key="1">
    <citation type="submission" date="2020-08" db="EMBL/GenBank/DDBJ databases">
        <title>Genomic Encyclopedia of Type Strains, Phase IV (KMG-IV): sequencing the most valuable type-strain genomes for metagenomic binning, comparative biology and taxonomic classification.</title>
        <authorList>
            <person name="Goeker M."/>
        </authorList>
    </citation>
    <scope>NUCLEOTIDE SEQUENCE [LARGE SCALE GENOMIC DNA]</scope>
    <source>
        <strain evidence="2 3">DSM 26287</strain>
    </source>
</reference>
<keyword evidence="3" id="KW-1185">Reference proteome</keyword>
<comment type="caution">
    <text evidence="2">The sequence shown here is derived from an EMBL/GenBank/DDBJ whole genome shotgun (WGS) entry which is preliminary data.</text>
</comment>
<organism evidence="2 3">
    <name type="scientific">Thalassotalea piscium</name>
    <dbReference type="NCBI Taxonomy" id="1230533"/>
    <lineage>
        <taxon>Bacteria</taxon>
        <taxon>Pseudomonadati</taxon>
        <taxon>Pseudomonadota</taxon>
        <taxon>Gammaproteobacteria</taxon>
        <taxon>Alteromonadales</taxon>
        <taxon>Colwelliaceae</taxon>
        <taxon>Thalassotalea</taxon>
    </lineage>
</organism>
<protein>
    <submittedName>
        <fullName evidence="2">Uncharacterized protein</fullName>
    </submittedName>
</protein>
<keyword evidence="1" id="KW-0812">Transmembrane</keyword>
<feature type="transmembrane region" description="Helical" evidence="1">
    <location>
        <begin position="12"/>
        <end position="41"/>
    </location>
</feature>
<dbReference type="AlphaFoldDB" id="A0A7X0NGN4"/>
<name>A0A7X0NGN4_9GAMM</name>
<evidence type="ECO:0000313" key="2">
    <source>
        <dbReference type="EMBL" id="MBB6543035.1"/>
    </source>
</evidence>
<proteinExistence type="predicted"/>
<gene>
    <name evidence="2" type="ORF">HNQ55_001542</name>
</gene>
<dbReference type="EMBL" id="JACHHU010000010">
    <property type="protein sequence ID" value="MBB6543035.1"/>
    <property type="molecule type" value="Genomic_DNA"/>
</dbReference>
<dbReference type="Proteomes" id="UP000537141">
    <property type="component" value="Unassembled WGS sequence"/>
</dbReference>
<evidence type="ECO:0000256" key="1">
    <source>
        <dbReference type="SAM" id="Phobius"/>
    </source>
</evidence>